<gene>
    <name evidence="1" type="ORF">CONCODRAFT_10010</name>
</gene>
<accession>A0A137NZ10</accession>
<evidence type="ECO:0000313" key="2">
    <source>
        <dbReference type="Proteomes" id="UP000070444"/>
    </source>
</evidence>
<organism evidence="1 2">
    <name type="scientific">Conidiobolus coronatus (strain ATCC 28846 / CBS 209.66 / NRRL 28638)</name>
    <name type="common">Delacroixia coronata</name>
    <dbReference type="NCBI Taxonomy" id="796925"/>
    <lineage>
        <taxon>Eukaryota</taxon>
        <taxon>Fungi</taxon>
        <taxon>Fungi incertae sedis</taxon>
        <taxon>Zoopagomycota</taxon>
        <taxon>Entomophthoromycotina</taxon>
        <taxon>Entomophthoromycetes</taxon>
        <taxon>Entomophthorales</taxon>
        <taxon>Ancylistaceae</taxon>
        <taxon>Conidiobolus</taxon>
    </lineage>
</organism>
<evidence type="ECO:0000313" key="1">
    <source>
        <dbReference type="EMBL" id="KXN67829.1"/>
    </source>
</evidence>
<sequence length="134" mass="15412">MKINKRSSSSKANYIPRPKNSFIEVGKWRNNETEKIKVIYRKLVEEQYYNSIDIAAYETPSQEFVNELNMNYLTPTKQSPASVASATFAHPQEPLSGLRGENYDQYTDYPPSNSNYNYFSVPIAEGYQVCMNTT</sequence>
<keyword evidence="2" id="KW-1185">Reference proteome</keyword>
<protein>
    <submittedName>
        <fullName evidence="1">Uncharacterized protein</fullName>
    </submittedName>
</protein>
<name>A0A137NZ10_CONC2</name>
<dbReference type="Proteomes" id="UP000070444">
    <property type="component" value="Unassembled WGS sequence"/>
</dbReference>
<reference evidence="1 2" key="1">
    <citation type="journal article" date="2015" name="Genome Biol. Evol.">
        <title>Phylogenomic analyses indicate that early fungi evolved digesting cell walls of algal ancestors of land plants.</title>
        <authorList>
            <person name="Chang Y."/>
            <person name="Wang S."/>
            <person name="Sekimoto S."/>
            <person name="Aerts A.L."/>
            <person name="Choi C."/>
            <person name="Clum A."/>
            <person name="LaButti K.M."/>
            <person name="Lindquist E.A."/>
            <person name="Yee Ngan C."/>
            <person name="Ohm R.A."/>
            <person name="Salamov A.A."/>
            <person name="Grigoriev I.V."/>
            <person name="Spatafora J.W."/>
            <person name="Berbee M.L."/>
        </authorList>
    </citation>
    <scope>NUCLEOTIDE SEQUENCE [LARGE SCALE GENOMIC DNA]</scope>
    <source>
        <strain evidence="1 2">NRRL 28638</strain>
    </source>
</reference>
<dbReference type="AlphaFoldDB" id="A0A137NZ10"/>
<proteinExistence type="predicted"/>
<dbReference type="EMBL" id="KQ964610">
    <property type="protein sequence ID" value="KXN67829.1"/>
    <property type="molecule type" value="Genomic_DNA"/>
</dbReference>